<gene>
    <name evidence="1" type="primary">ORF40333</name>
</gene>
<name>A0A0B6YWR5_9EUPU</name>
<organism evidence="1">
    <name type="scientific">Arion vulgaris</name>
    <dbReference type="NCBI Taxonomy" id="1028688"/>
    <lineage>
        <taxon>Eukaryota</taxon>
        <taxon>Metazoa</taxon>
        <taxon>Spiralia</taxon>
        <taxon>Lophotrochozoa</taxon>
        <taxon>Mollusca</taxon>
        <taxon>Gastropoda</taxon>
        <taxon>Heterobranchia</taxon>
        <taxon>Euthyneura</taxon>
        <taxon>Panpulmonata</taxon>
        <taxon>Eupulmonata</taxon>
        <taxon>Stylommatophora</taxon>
        <taxon>Helicina</taxon>
        <taxon>Arionoidea</taxon>
        <taxon>Arionidae</taxon>
        <taxon>Arion</taxon>
    </lineage>
</organism>
<accession>A0A0B6YWR5</accession>
<dbReference type="AlphaFoldDB" id="A0A0B6YWR5"/>
<feature type="non-terminal residue" evidence="1">
    <location>
        <position position="63"/>
    </location>
</feature>
<dbReference type="EMBL" id="HACG01013904">
    <property type="protein sequence ID" value="CEK60769.1"/>
    <property type="molecule type" value="Transcribed_RNA"/>
</dbReference>
<sequence length="63" mass="7477">MLPAKTSPSLWVNSYRENIVFPACRSWRRSTRPKLVEQMSRKNSPTKYDDFAPVWGPHSHKFR</sequence>
<reference evidence="1" key="1">
    <citation type="submission" date="2014-12" db="EMBL/GenBank/DDBJ databases">
        <title>Insight into the proteome of Arion vulgaris.</title>
        <authorList>
            <person name="Aradska J."/>
            <person name="Bulat T."/>
            <person name="Smidak R."/>
            <person name="Sarate P."/>
            <person name="Gangsoo J."/>
            <person name="Sialana F."/>
            <person name="Bilban M."/>
            <person name="Lubec G."/>
        </authorList>
    </citation>
    <scope>NUCLEOTIDE SEQUENCE</scope>
    <source>
        <tissue evidence="1">Skin</tissue>
    </source>
</reference>
<proteinExistence type="predicted"/>
<evidence type="ECO:0000313" key="1">
    <source>
        <dbReference type="EMBL" id="CEK60769.1"/>
    </source>
</evidence>
<protein>
    <submittedName>
        <fullName evidence="1">Uncharacterized protein</fullName>
    </submittedName>
</protein>